<name>K4KJ16_SIMAS</name>
<evidence type="ECO:0000313" key="2">
    <source>
        <dbReference type="EMBL" id="AFU98155.1"/>
    </source>
</evidence>
<dbReference type="AlphaFoldDB" id="K4KJ16"/>
<accession>K4KJ16</accession>
<protein>
    <submittedName>
        <fullName evidence="2">FeS assembly protein SufD</fullName>
    </submittedName>
</protein>
<organism evidence="2 3">
    <name type="scientific">Simiduia agarivorans (strain DSM 21679 / JCM 13881 / BCRC 17597 / SA1)</name>
    <dbReference type="NCBI Taxonomy" id="1117647"/>
    <lineage>
        <taxon>Bacteria</taxon>
        <taxon>Pseudomonadati</taxon>
        <taxon>Pseudomonadota</taxon>
        <taxon>Gammaproteobacteria</taxon>
        <taxon>Cellvibrionales</taxon>
        <taxon>Cellvibrionaceae</taxon>
        <taxon>Simiduia</taxon>
    </lineage>
</organism>
<dbReference type="STRING" id="1117647.M5M_04740"/>
<reference evidence="2 3" key="1">
    <citation type="journal article" date="2013" name="Genome Announc.">
        <title>Complete genome sequence of Simiduia agarivorans SA1(T), a marine bacterium able to degrade a variety of polysaccharides.</title>
        <authorList>
            <person name="Lin S.Y."/>
            <person name="Shieh W.Y."/>
            <person name="Chen J.S."/>
            <person name="Tang S.L."/>
        </authorList>
    </citation>
    <scope>NUCLEOTIDE SEQUENCE [LARGE SCALE GENOMIC DNA]</scope>
    <source>
        <strain evidence="3">DSM 21679 / JCM 13881 / BCRC 17597 / SA1</strain>
    </source>
</reference>
<dbReference type="InterPro" id="IPR000825">
    <property type="entry name" value="SUF_FeS_clus_asmbl_SufBD_core"/>
</dbReference>
<dbReference type="InterPro" id="IPR055346">
    <property type="entry name" value="Fe-S_cluster_assembly_SufBD"/>
</dbReference>
<dbReference type="InterPro" id="IPR037284">
    <property type="entry name" value="SUF_FeS_clus_asmbl_SufBD_sf"/>
</dbReference>
<proteinExistence type="predicted"/>
<dbReference type="NCBIfam" id="TIGR01981">
    <property type="entry name" value="sufD"/>
    <property type="match status" value="1"/>
</dbReference>
<dbReference type="Pfam" id="PF01458">
    <property type="entry name" value="SUFBD_core"/>
    <property type="match status" value="1"/>
</dbReference>
<dbReference type="OrthoDB" id="9768262at2"/>
<feature type="domain" description="SUF system FeS cluster assembly SufBD core" evidence="1">
    <location>
        <begin position="149"/>
        <end position="377"/>
    </location>
</feature>
<sequence length="408" mass="44686">MSNWLNQVLDRPAVEDGLQVQRARAREALSVARWPGRKVEDWRYTPVRALEKSAFVQATLPAEPAPAIGNLETLDIVLRDGMPILPEGLPEGVSIAFLSDAKAVSLFGSVKPERHLFGLVNDLLATTGVYIEVAAGVEVERPLRVVYQAGEGEQVQQRVLVKLAAGARATVIEHSESAVESFTCAYAEYLLEESAHLEHYRFVLNGGAALHIGGCHFSLAGKSELNSTLVGFGSDLSRLDVDVIHAGQFATAAMNAIYLLDGSELFDLHTTIEHASPNGTTEENVRGIVADKARAVFNGRIHIHRDAQKTLAELNNRNLLLSEGAEVNTKPELEIYADDVRCAHGATIAETDKQALYYLQSRGISKAQAQIMLNFGFINELVDAMPNAALAEWLRPRLRERFARMEAQ</sequence>
<gene>
    <name evidence="2" type="ordered locus">M5M_04740</name>
</gene>
<dbReference type="HOGENOM" id="CLU_026231_5_2_6"/>
<evidence type="ECO:0000259" key="1">
    <source>
        <dbReference type="Pfam" id="PF01458"/>
    </source>
</evidence>
<keyword evidence="3" id="KW-1185">Reference proteome</keyword>
<dbReference type="Proteomes" id="UP000000466">
    <property type="component" value="Chromosome"/>
</dbReference>
<dbReference type="EMBL" id="CP003746">
    <property type="protein sequence ID" value="AFU98155.1"/>
    <property type="molecule type" value="Genomic_DNA"/>
</dbReference>
<dbReference type="RefSeq" id="WP_015046328.1">
    <property type="nucleotide sequence ID" value="NC_018868.3"/>
</dbReference>
<dbReference type="PANTHER" id="PTHR43575:SF1">
    <property type="entry name" value="PROTEIN ABCI7, CHLOROPLASTIC"/>
    <property type="match status" value="1"/>
</dbReference>
<dbReference type="PANTHER" id="PTHR43575">
    <property type="entry name" value="PROTEIN ABCI7, CHLOROPLASTIC"/>
    <property type="match status" value="1"/>
</dbReference>
<dbReference type="SUPFAM" id="SSF101960">
    <property type="entry name" value="Stabilizer of iron transporter SufD"/>
    <property type="match status" value="1"/>
</dbReference>
<dbReference type="InterPro" id="IPR011542">
    <property type="entry name" value="SUF_FeS_clus_asmbl_SufD"/>
</dbReference>
<evidence type="ECO:0000313" key="3">
    <source>
        <dbReference type="Proteomes" id="UP000000466"/>
    </source>
</evidence>
<dbReference type="GO" id="GO:0016226">
    <property type="term" value="P:iron-sulfur cluster assembly"/>
    <property type="evidence" value="ECO:0007669"/>
    <property type="project" value="InterPro"/>
</dbReference>
<dbReference type="eggNOG" id="COG0719">
    <property type="taxonomic scope" value="Bacteria"/>
</dbReference>
<dbReference type="KEGG" id="saga:M5M_04740"/>